<keyword evidence="1" id="KW-0732">Signal</keyword>
<evidence type="ECO:0000313" key="4">
    <source>
        <dbReference type="EMBL" id="CAF1123741.1"/>
    </source>
</evidence>
<dbReference type="Proteomes" id="UP000663877">
    <property type="component" value="Unassembled WGS sequence"/>
</dbReference>
<feature type="signal peptide" evidence="1">
    <location>
        <begin position="1"/>
        <end position="22"/>
    </location>
</feature>
<dbReference type="EMBL" id="CAJNOM010000071">
    <property type="protein sequence ID" value="CAF0980020.1"/>
    <property type="molecule type" value="Genomic_DNA"/>
</dbReference>
<organism evidence="3 5">
    <name type="scientific">Adineta steineri</name>
    <dbReference type="NCBI Taxonomy" id="433720"/>
    <lineage>
        <taxon>Eukaryota</taxon>
        <taxon>Metazoa</taxon>
        <taxon>Spiralia</taxon>
        <taxon>Gnathifera</taxon>
        <taxon>Rotifera</taxon>
        <taxon>Eurotatoria</taxon>
        <taxon>Bdelloidea</taxon>
        <taxon>Adinetida</taxon>
        <taxon>Adinetidae</taxon>
        <taxon>Adineta</taxon>
    </lineage>
</organism>
<evidence type="ECO:0000256" key="1">
    <source>
        <dbReference type="SAM" id="SignalP"/>
    </source>
</evidence>
<dbReference type="EMBL" id="CAJNOM010000071">
    <property type="protein sequence ID" value="CAF0978352.1"/>
    <property type="molecule type" value="Genomic_DNA"/>
</dbReference>
<keyword evidence="5" id="KW-1185">Reference proteome</keyword>
<reference evidence="3" key="1">
    <citation type="submission" date="2021-02" db="EMBL/GenBank/DDBJ databases">
        <authorList>
            <person name="Nowell W R."/>
        </authorList>
    </citation>
    <scope>NUCLEOTIDE SEQUENCE</scope>
</reference>
<comment type="caution">
    <text evidence="3">The sequence shown here is derived from an EMBL/GenBank/DDBJ whole genome shotgun (WGS) entry which is preliminary data.</text>
</comment>
<evidence type="ECO:0000313" key="5">
    <source>
        <dbReference type="Proteomes" id="UP000663832"/>
    </source>
</evidence>
<dbReference type="EMBL" id="CAJNOI010000143">
    <property type="protein sequence ID" value="CAF1123741.1"/>
    <property type="molecule type" value="Genomic_DNA"/>
</dbReference>
<dbReference type="OrthoDB" id="10098637at2759"/>
<sequence length="264" mass="28912">MHLSTGLTVLLLFLVDITFVQSKPVSSDLDGLMVSIVSHPSVQKFNNQIKDVTAKLVKALSSSQLEALQNSALQIAQDCLDEKVDVQTAVDKLLSEVGKYLDPKSQLYKSIQTLVSQIVAAILPDLPNLGLNIGKRASNGHRTDLSDLINQLQLGNLNLNTLYTMFPRYSDLMNTLFSVATDLQNELSLAELDLLYDLAFQLVQAVLNEQLDIPAAVNQLFNECAQYADSNPELVANMKDLAPQVVAAILEILSDFGVTIGKRK</sequence>
<evidence type="ECO:0000313" key="3">
    <source>
        <dbReference type="EMBL" id="CAF0980020.1"/>
    </source>
</evidence>
<protein>
    <submittedName>
        <fullName evidence="3">Uncharacterized protein</fullName>
    </submittedName>
</protein>
<accession>A0A814F9N7</accession>
<feature type="chain" id="PRO_5036410057" evidence="1">
    <location>
        <begin position="23"/>
        <end position="264"/>
    </location>
</feature>
<evidence type="ECO:0000313" key="2">
    <source>
        <dbReference type="EMBL" id="CAF0978352.1"/>
    </source>
</evidence>
<dbReference type="Proteomes" id="UP000663832">
    <property type="component" value="Unassembled WGS sequence"/>
</dbReference>
<proteinExistence type="predicted"/>
<name>A0A814F9N7_9BILA</name>
<gene>
    <name evidence="4" type="ORF">BJG266_LOCUS22606</name>
    <name evidence="2" type="ORF">QVE165_LOCUS13720</name>
    <name evidence="3" type="ORF">QVE165_LOCUS13810</name>
</gene>
<dbReference type="AlphaFoldDB" id="A0A814F9N7"/>